<dbReference type="GO" id="GO:0008270">
    <property type="term" value="F:zinc ion binding"/>
    <property type="evidence" value="ECO:0007669"/>
    <property type="project" value="InterPro"/>
</dbReference>
<evidence type="ECO:0000256" key="2">
    <source>
        <dbReference type="ARBA" id="ARBA00023242"/>
    </source>
</evidence>
<gene>
    <name evidence="5" type="ORF">PFICI_06536</name>
</gene>
<dbReference type="SUPFAM" id="SSF57701">
    <property type="entry name" value="Zn2/Cys6 DNA-binding domain"/>
    <property type="match status" value="1"/>
</dbReference>
<feature type="region of interest" description="Disordered" evidence="3">
    <location>
        <begin position="63"/>
        <end position="99"/>
    </location>
</feature>
<evidence type="ECO:0000256" key="3">
    <source>
        <dbReference type="SAM" id="MobiDB-lite"/>
    </source>
</evidence>
<comment type="subcellular location">
    <subcellularLocation>
        <location evidence="1">Nucleus</location>
    </subcellularLocation>
</comment>
<dbReference type="PANTHER" id="PTHR37534">
    <property type="entry name" value="TRANSCRIPTIONAL ACTIVATOR PROTEIN UGA3"/>
    <property type="match status" value="1"/>
</dbReference>
<evidence type="ECO:0000256" key="1">
    <source>
        <dbReference type="ARBA" id="ARBA00004123"/>
    </source>
</evidence>
<dbReference type="KEGG" id="pfy:PFICI_06536"/>
<organism evidence="5 6">
    <name type="scientific">Pestalotiopsis fici (strain W106-1 / CGMCC3.15140)</name>
    <dbReference type="NCBI Taxonomy" id="1229662"/>
    <lineage>
        <taxon>Eukaryota</taxon>
        <taxon>Fungi</taxon>
        <taxon>Dikarya</taxon>
        <taxon>Ascomycota</taxon>
        <taxon>Pezizomycotina</taxon>
        <taxon>Sordariomycetes</taxon>
        <taxon>Xylariomycetidae</taxon>
        <taxon>Amphisphaeriales</taxon>
        <taxon>Sporocadaceae</taxon>
        <taxon>Pestalotiopsis</taxon>
    </lineage>
</organism>
<dbReference type="HOGENOM" id="CLU_018449_1_1_1"/>
<sequence>MLGSTSSSSAANGTSTTGPPDPKRSRLGCWICREKKVKCDEAHPRCGRCVRLARDCSYAPRSRKKYVRRKKSSQLPIPTTPNDCQDDIPTPNSRPAERLDISSSTGYYETFSSQLDALPADQRSQACSHEQRLSVPVATPTPTPTGQVSSRHLYEHHSSPVSVALPDLSLSPACLEILDPSDYDAIRFFRSGLSGAIDTKVPEHSGPAILWTLAHKNQMVLHTVCALGGRNLCNQKHMPDAEKQTRQARAVEHYAAGLRLLVTATEHIHETRDFDYILGALWLMIVYEQKYGDGCGTGLIAHLHGATSLLQSRMRNLRHILEQTELCDPTLSGTAGLGSSIEPQHLSPVATRIIVWISLIDGAAALNGFGGAFNDLLAEAIFDAHSDTALARIQGFSALQKHSNLVYQEVWGTAYPQSQLLEDLESSQLFYLYAEASQLRCFLAKLCRPEAATQLDVRDRFEMVAKAMRNVESRYSELFAAASLLDTPAEGSHKRFVMNVRFIIPFYYAVVLCFFRLTRADAALCAKQRRALQEIMTLAFQSHRDAGTQAVTRMAWPLFIAALESDDALHRGWIVEQFELMAVEGENYRRAREALRIALSEQRPHERRVSYWDVMTKNDVDRFVIV</sequence>
<dbReference type="AlphaFoldDB" id="W3X669"/>
<dbReference type="SMART" id="SM00066">
    <property type="entry name" value="GAL4"/>
    <property type="match status" value="1"/>
</dbReference>
<dbReference type="InterPro" id="IPR036864">
    <property type="entry name" value="Zn2-C6_fun-type_DNA-bd_sf"/>
</dbReference>
<feature type="region of interest" description="Disordered" evidence="3">
    <location>
        <begin position="129"/>
        <end position="150"/>
    </location>
</feature>
<keyword evidence="6" id="KW-1185">Reference proteome</keyword>
<feature type="region of interest" description="Disordered" evidence="3">
    <location>
        <begin position="1"/>
        <end position="22"/>
    </location>
</feature>
<proteinExistence type="predicted"/>
<evidence type="ECO:0000313" key="5">
    <source>
        <dbReference type="EMBL" id="ETS81534.1"/>
    </source>
</evidence>
<dbReference type="OrthoDB" id="648861at2759"/>
<keyword evidence="2" id="KW-0539">Nucleus</keyword>
<feature type="compositionally biased region" description="Low complexity" evidence="3">
    <location>
        <begin position="1"/>
        <end position="18"/>
    </location>
</feature>
<dbReference type="PANTHER" id="PTHR37534:SF49">
    <property type="entry name" value="LYSINE BIOSYNTHESIS REGULATORY PROTEIN LYS14"/>
    <property type="match status" value="1"/>
</dbReference>
<feature type="domain" description="Zn(2)-C6 fungal-type" evidence="4">
    <location>
        <begin position="28"/>
        <end position="58"/>
    </location>
</feature>
<evidence type="ECO:0000313" key="6">
    <source>
        <dbReference type="Proteomes" id="UP000030651"/>
    </source>
</evidence>
<feature type="compositionally biased region" description="Basic residues" evidence="3">
    <location>
        <begin position="63"/>
        <end position="72"/>
    </location>
</feature>
<dbReference type="InParanoid" id="W3X669"/>
<accession>W3X669</accession>
<reference evidence="6" key="1">
    <citation type="journal article" date="2015" name="BMC Genomics">
        <title>Genomic and transcriptomic analysis of the endophytic fungus Pestalotiopsis fici reveals its lifestyle and high potential for synthesis of natural products.</title>
        <authorList>
            <person name="Wang X."/>
            <person name="Zhang X."/>
            <person name="Liu L."/>
            <person name="Xiang M."/>
            <person name="Wang W."/>
            <person name="Sun X."/>
            <person name="Che Y."/>
            <person name="Guo L."/>
            <person name="Liu G."/>
            <person name="Guo L."/>
            <person name="Wang C."/>
            <person name="Yin W.B."/>
            <person name="Stadler M."/>
            <person name="Zhang X."/>
            <person name="Liu X."/>
        </authorList>
    </citation>
    <scope>NUCLEOTIDE SEQUENCE [LARGE SCALE GENOMIC DNA]</scope>
    <source>
        <strain evidence="6">W106-1 / CGMCC3.15140</strain>
    </source>
</reference>
<protein>
    <recommendedName>
        <fullName evidence="4">Zn(2)-C6 fungal-type domain-containing protein</fullName>
    </recommendedName>
</protein>
<feature type="compositionally biased region" description="Polar residues" evidence="3">
    <location>
        <begin position="74"/>
        <end position="83"/>
    </location>
</feature>
<dbReference type="GO" id="GO:0000981">
    <property type="term" value="F:DNA-binding transcription factor activity, RNA polymerase II-specific"/>
    <property type="evidence" value="ECO:0007669"/>
    <property type="project" value="InterPro"/>
</dbReference>
<dbReference type="Proteomes" id="UP000030651">
    <property type="component" value="Unassembled WGS sequence"/>
</dbReference>
<dbReference type="EMBL" id="KI912112">
    <property type="protein sequence ID" value="ETS81534.1"/>
    <property type="molecule type" value="Genomic_DNA"/>
</dbReference>
<dbReference type="InterPro" id="IPR021858">
    <property type="entry name" value="Fun_TF"/>
</dbReference>
<name>W3X669_PESFW</name>
<evidence type="ECO:0000259" key="4">
    <source>
        <dbReference type="PROSITE" id="PS50048"/>
    </source>
</evidence>
<dbReference type="GO" id="GO:0045944">
    <property type="term" value="P:positive regulation of transcription by RNA polymerase II"/>
    <property type="evidence" value="ECO:0007669"/>
    <property type="project" value="TreeGrafter"/>
</dbReference>
<dbReference type="GeneID" id="19271549"/>
<dbReference type="GO" id="GO:0005634">
    <property type="term" value="C:nucleus"/>
    <property type="evidence" value="ECO:0007669"/>
    <property type="project" value="UniProtKB-SubCell"/>
</dbReference>
<dbReference type="Pfam" id="PF11951">
    <property type="entry name" value="Fungal_trans_2"/>
    <property type="match status" value="1"/>
</dbReference>
<dbReference type="GO" id="GO:0000976">
    <property type="term" value="F:transcription cis-regulatory region binding"/>
    <property type="evidence" value="ECO:0007669"/>
    <property type="project" value="TreeGrafter"/>
</dbReference>
<dbReference type="Pfam" id="PF00172">
    <property type="entry name" value="Zn_clus"/>
    <property type="match status" value="1"/>
</dbReference>
<dbReference type="PROSITE" id="PS00463">
    <property type="entry name" value="ZN2_CY6_FUNGAL_1"/>
    <property type="match status" value="1"/>
</dbReference>
<dbReference type="OMA" id="IYQDWVS"/>
<dbReference type="PROSITE" id="PS50048">
    <property type="entry name" value="ZN2_CY6_FUNGAL_2"/>
    <property type="match status" value="1"/>
</dbReference>
<dbReference type="RefSeq" id="XP_007833308.1">
    <property type="nucleotide sequence ID" value="XM_007835117.1"/>
</dbReference>
<dbReference type="InterPro" id="IPR001138">
    <property type="entry name" value="Zn2Cys6_DnaBD"/>
</dbReference>
<dbReference type="CDD" id="cd00067">
    <property type="entry name" value="GAL4"/>
    <property type="match status" value="1"/>
</dbReference>
<dbReference type="Gene3D" id="4.10.240.10">
    <property type="entry name" value="Zn(2)-C6 fungal-type DNA-binding domain"/>
    <property type="match status" value="1"/>
</dbReference>
<dbReference type="eggNOG" id="ENOG502QVSW">
    <property type="taxonomic scope" value="Eukaryota"/>
</dbReference>